<proteinExistence type="inferred from homology"/>
<dbReference type="PANTHER" id="PTHR13887:SF14">
    <property type="entry name" value="DISULFIDE BOND FORMATION PROTEIN D"/>
    <property type="match status" value="1"/>
</dbReference>
<keyword evidence="5" id="KW-0676">Redox-active center</keyword>
<keyword evidence="3" id="KW-0560">Oxidoreductase</keyword>
<dbReference type="EMBL" id="MFAG01000027">
    <property type="protein sequence ID" value="OGD71629.1"/>
    <property type="molecule type" value="Genomic_DNA"/>
</dbReference>
<protein>
    <recommendedName>
        <fullName evidence="6">Thioredoxin domain-containing protein</fullName>
    </recommendedName>
</protein>
<dbReference type="Gene3D" id="3.40.30.10">
    <property type="entry name" value="Glutaredoxin"/>
    <property type="match status" value="1"/>
</dbReference>
<dbReference type="PROSITE" id="PS51352">
    <property type="entry name" value="THIOREDOXIN_2"/>
    <property type="match status" value="1"/>
</dbReference>
<dbReference type="Proteomes" id="UP000177979">
    <property type="component" value="Unassembled WGS sequence"/>
</dbReference>
<organism evidence="7 8">
    <name type="scientific">Candidatus Collierbacteria bacterium RIFCSPHIGHO2_01_FULL_50_25</name>
    <dbReference type="NCBI Taxonomy" id="1817722"/>
    <lineage>
        <taxon>Bacteria</taxon>
        <taxon>Candidatus Collieribacteriota</taxon>
    </lineage>
</organism>
<dbReference type="PANTHER" id="PTHR13887">
    <property type="entry name" value="GLUTATHIONE S-TRANSFERASE KAPPA"/>
    <property type="match status" value="1"/>
</dbReference>
<evidence type="ECO:0000256" key="5">
    <source>
        <dbReference type="ARBA" id="ARBA00023284"/>
    </source>
</evidence>
<evidence type="ECO:0000256" key="4">
    <source>
        <dbReference type="ARBA" id="ARBA00023157"/>
    </source>
</evidence>
<comment type="similarity">
    <text evidence="1">Belongs to the thioredoxin family. DsbA subfamily.</text>
</comment>
<evidence type="ECO:0000313" key="8">
    <source>
        <dbReference type="Proteomes" id="UP000177979"/>
    </source>
</evidence>
<dbReference type="InterPro" id="IPR013766">
    <property type="entry name" value="Thioredoxin_domain"/>
</dbReference>
<evidence type="ECO:0000259" key="6">
    <source>
        <dbReference type="PROSITE" id="PS51352"/>
    </source>
</evidence>
<dbReference type="SUPFAM" id="SSF52833">
    <property type="entry name" value="Thioredoxin-like"/>
    <property type="match status" value="1"/>
</dbReference>
<dbReference type="AlphaFoldDB" id="A0A1F5EW58"/>
<evidence type="ECO:0000256" key="2">
    <source>
        <dbReference type="ARBA" id="ARBA00022729"/>
    </source>
</evidence>
<gene>
    <name evidence="7" type="ORF">A2703_03960</name>
</gene>
<name>A0A1F5EW58_9BACT</name>
<dbReference type="Pfam" id="PF13462">
    <property type="entry name" value="Thioredoxin_4"/>
    <property type="match status" value="1"/>
</dbReference>
<dbReference type="InterPro" id="IPR036249">
    <property type="entry name" value="Thioredoxin-like_sf"/>
</dbReference>
<comment type="caution">
    <text evidence="7">The sequence shown here is derived from an EMBL/GenBank/DDBJ whole genome shotgun (WGS) entry which is preliminary data.</text>
</comment>
<evidence type="ECO:0000313" key="7">
    <source>
        <dbReference type="EMBL" id="OGD71629.1"/>
    </source>
</evidence>
<reference evidence="7 8" key="1">
    <citation type="journal article" date="2016" name="Nat. Commun.">
        <title>Thousands of microbial genomes shed light on interconnected biogeochemical processes in an aquifer system.</title>
        <authorList>
            <person name="Anantharaman K."/>
            <person name="Brown C.T."/>
            <person name="Hug L.A."/>
            <person name="Sharon I."/>
            <person name="Castelle C.J."/>
            <person name="Probst A.J."/>
            <person name="Thomas B.C."/>
            <person name="Singh A."/>
            <person name="Wilkins M.J."/>
            <person name="Karaoz U."/>
            <person name="Brodie E.L."/>
            <person name="Williams K.H."/>
            <person name="Hubbard S.S."/>
            <person name="Banfield J.F."/>
        </authorList>
    </citation>
    <scope>NUCLEOTIDE SEQUENCE [LARGE SCALE GENOMIC DNA]</scope>
</reference>
<dbReference type="InterPro" id="IPR012336">
    <property type="entry name" value="Thioredoxin-like_fold"/>
</dbReference>
<dbReference type="STRING" id="1817722.A2703_03960"/>
<keyword evidence="2" id="KW-0732">Signal</keyword>
<accession>A0A1F5EW58</accession>
<feature type="domain" description="Thioredoxin" evidence="6">
    <location>
        <begin position="16"/>
        <end position="209"/>
    </location>
</feature>
<sequence>MENWKMMVAVFAGSIFLVVLMAIGLSKISSNGTGTIKVTTEELISGARWVKTTGEPKVTVVGFSDIQCPACKAAEPIATELRKTDGVRFVYRHFPLTTIHKNAWKGARALEAARLMDKGWEMVALMFEKQEEWANEGNPDELFIGYAKSLSLDENEFGKKMMSDETDKAVGEDSSLGSRLQLSGTPTFFVNGEQVGSPYILDKVKSLLSN</sequence>
<evidence type="ECO:0000256" key="1">
    <source>
        <dbReference type="ARBA" id="ARBA00005791"/>
    </source>
</evidence>
<evidence type="ECO:0000256" key="3">
    <source>
        <dbReference type="ARBA" id="ARBA00023002"/>
    </source>
</evidence>
<keyword evidence="4" id="KW-1015">Disulfide bond</keyword>
<dbReference type="GO" id="GO:0016491">
    <property type="term" value="F:oxidoreductase activity"/>
    <property type="evidence" value="ECO:0007669"/>
    <property type="project" value="UniProtKB-KW"/>
</dbReference>